<reference evidence="1" key="2">
    <citation type="submission" date="2021-08" db="EMBL/GenBank/DDBJ databases">
        <authorList>
            <person name="Eriksson T."/>
        </authorList>
    </citation>
    <scope>NUCLEOTIDE SEQUENCE</scope>
    <source>
        <strain evidence="1">Stoneville</strain>
        <tissue evidence="1">Whole head</tissue>
    </source>
</reference>
<comment type="caution">
    <text evidence="1">The sequence shown here is derived from an EMBL/GenBank/DDBJ whole genome shotgun (WGS) entry which is preliminary data.</text>
</comment>
<name>A0A8J6LCR7_TENMO</name>
<dbReference type="EMBL" id="JABDTM020022520">
    <property type="protein sequence ID" value="KAH0815842.1"/>
    <property type="molecule type" value="Genomic_DNA"/>
</dbReference>
<evidence type="ECO:0000313" key="2">
    <source>
        <dbReference type="Proteomes" id="UP000719412"/>
    </source>
</evidence>
<dbReference type="AlphaFoldDB" id="A0A8J6LCR7"/>
<gene>
    <name evidence="1" type="ORF">GEV33_006949</name>
</gene>
<reference evidence="1" key="1">
    <citation type="journal article" date="2020" name="J Insects Food Feed">
        <title>The yellow mealworm (Tenebrio molitor) genome: a resource for the emerging insects as food and feed industry.</title>
        <authorList>
            <person name="Eriksson T."/>
            <person name="Andere A."/>
            <person name="Kelstrup H."/>
            <person name="Emery V."/>
            <person name="Picard C."/>
        </authorList>
    </citation>
    <scope>NUCLEOTIDE SEQUENCE</scope>
    <source>
        <strain evidence="1">Stoneville</strain>
        <tissue evidence="1">Whole head</tissue>
    </source>
</reference>
<dbReference type="Proteomes" id="UP000719412">
    <property type="component" value="Unassembled WGS sequence"/>
</dbReference>
<accession>A0A8J6LCR7</accession>
<evidence type="ECO:0000313" key="1">
    <source>
        <dbReference type="EMBL" id="KAH0815842.1"/>
    </source>
</evidence>
<proteinExistence type="predicted"/>
<protein>
    <submittedName>
        <fullName evidence="1">Uncharacterized protein</fullName>
    </submittedName>
</protein>
<keyword evidence="2" id="KW-1185">Reference proteome</keyword>
<sequence>MPRGTSSATLLHVGRRQPIIKGLIKVGEGWGRTDLTKFVPWILPPRAPEISSPSIHPCIHPSVHPSVHPSIHPSIHPVLSRTNLRSERATSGAHGMYTYPWRVSHSYFCIESSHFRQRDYVNMQTLSRVREKFSGAREAIVVTIYPVFSSQPWSQVELPTKLKLNNNMEKSRWPEGAAPPAD</sequence>
<organism evidence="1 2">
    <name type="scientific">Tenebrio molitor</name>
    <name type="common">Yellow mealworm beetle</name>
    <dbReference type="NCBI Taxonomy" id="7067"/>
    <lineage>
        <taxon>Eukaryota</taxon>
        <taxon>Metazoa</taxon>
        <taxon>Ecdysozoa</taxon>
        <taxon>Arthropoda</taxon>
        <taxon>Hexapoda</taxon>
        <taxon>Insecta</taxon>
        <taxon>Pterygota</taxon>
        <taxon>Neoptera</taxon>
        <taxon>Endopterygota</taxon>
        <taxon>Coleoptera</taxon>
        <taxon>Polyphaga</taxon>
        <taxon>Cucujiformia</taxon>
        <taxon>Tenebrionidae</taxon>
        <taxon>Tenebrio</taxon>
    </lineage>
</organism>